<dbReference type="EMBL" id="HACA01029810">
    <property type="protein sequence ID" value="CDW47171.1"/>
    <property type="molecule type" value="Transcribed_RNA"/>
</dbReference>
<sequence length="131" mass="15746">MMVNILMFRHGPNLYMKQDPLMHPQIQKPILFQDHVHHYHIVLIVVRFSRICSHWELNIHIFQQRLEVLDLLAVFSLECYETNPMNTALMIECFRPSWMSFVQLTCARIIVKSKLGTSIWVFLRTFWGWMV</sequence>
<reference evidence="1" key="1">
    <citation type="submission" date="2014-05" db="EMBL/GenBank/DDBJ databases">
        <authorList>
            <person name="Chronopoulou M."/>
        </authorList>
    </citation>
    <scope>NUCLEOTIDE SEQUENCE</scope>
    <source>
        <tissue evidence="1">Whole organism</tissue>
    </source>
</reference>
<evidence type="ECO:0000313" key="1">
    <source>
        <dbReference type="EMBL" id="CDW47171.1"/>
    </source>
</evidence>
<accession>A0A0K2VB62</accession>
<protein>
    <submittedName>
        <fullName evidence="1">Uncharacterized protein</fullName>
    </submittedName>
</protein>
<name>A0A0K2VB62_LEPSM</name>
<proteinExistence type="predicted"/>
<organism evidence="1">
    <name type="scientific">Lepeophtheirus salmonis</name>
    <name type="common">Salmon louse</name>
    <name type="synonym">Caligus salmonis</name>
    <dbReference type="NCBI Taxonomy" id="72036"/>
    <lineage>
        <taxon>Eukaryota</taxon>
        <taxon>Metazoa</taxon>
        <taxon>Ecdysozoa</taxon>
        <taxon>Arthropoda</taxon>
        <taxon>Crustacea</taxon>
        <taxon>Multicrustacea</taxon>
        <taxon>Hexanauplia</taxon>
        <taxon>Copepoda</taxon>
        <taxon>Siphonostomatoida</taxon>
        <taxon>Caligidae</taxon>
        <taxon>Lepeophtheirus</taxon>
    </lineage>
</organism>
<dbReference type="AlphaFoldDB" id="A0A0K2VB62"/>